<accession>A0A520KVG1</accession>
<evidence type="ECO:0008006" key="9">
    <source>
        <dbReference type="Google" id="ProtNLM"/>
    </source>
</evidence>
<dbReference type="Proteomes" id="UP000320766">
    <property type="component" value="Unassembled WGS sequence"/>
</dbReference>
<evidence type="ECO:0000256" key="2">
    <source>
        <dbReference type="ARBA" id="ARBA00022485"/>
    </source>
</evidence>
<dbReference type="AlphaFoldDB" id="A0A520KVG1"/>
<dbReference type="InterPro" id="IPR058240">
    <property type="entry name" value="rSAM_sf"/>
</dbReference>
<dbReference type="InterPro" id="IPR034457">
    <property type="entry name" value="Organic_radical-activating"/>
</dbReference>
<organism evidence="7 8">
    <name type="scientific">Candidatus Methanolliviera hydrocarbonicum</name>
    <dbReference type="NCBI Taxonomy" id="2491085"/>
    <lineage>
        <taxon>Archaea</taxon>
        <taxon>Methanobacteriati</taxon>
        <taxon>Methanobacteriota</taxon>
        <taxon>Candidatus Methanoliparia</taxon>
        <taxon>Candidatus Methanoliparales</taxon>
        <taxon>Candidatus Methanollivieraceae</taxon>
        <taxon>Candidatus Methanolliviera</taxon>
    </lineage>
</organism>
<keyword evidence="3" id="KW-0949">S-adenosyl-L-methionine</keyword>
<dbReference type="EMBL" id="RXIL01000134">
    <property type="protein sequence ID" value="RZN67506.1"/>
    <property type="molecule type" value="Genomic_DNA"/>
</dbReference>
<evidence type="ECO:0000256" key="3">
    <source>
        <dbReference type="ARBA" id="ARBA00022691"/>
    </source>
</evidence>
<name>A0A520KVG1_9EURY</name>
<evidence type="ECO:0000313" key="7">
    <source>
        <dbReference type="EMBL" id="RZN67506.1"/>
    </source>
</evidence>
<gene>
    <name evidence="7" type="ORF">EF807_07515</name>
</gene>
<keyword evidence="5" id="KW-0408">Iron</keyword>
<dbReference type="GO" id="GO:0046872">
    <property type="term" value="F:metal ion binding"/>
    <property type="evidence" value="ECO:0007669"/>
    <property type="project" value="UniProtKB-KW"/>
</dbReference>
<dbReference type="PANTHER" id="PTHR30352">
    <property type="entry name" value="PYRUVATE FORMATE-LYASE-ACTIVATING ENZYME"/>
    <property type="match status" value="1"/>
</dbReference>
<dbReference type="SUPFAM" id="SSF102114">
    <property type="entry name" value="Radical SAM enzymes"/>
    <property type="match status" value="1"/>
</dbReference>
<evidence type="ECO:0000313" key="8">
    <source>
        <dbReference type="Proteomes" id="UP000320766"/>
    </source>
</evidence>
<evidence type="ECO:0000256" key="4">
    <source>
        <dbReference type="ARBA" id="ARBA00022723"/>
    </source>
</evidence>
<comment type="caution">
    <text evidence="7">The sequence shown here is derived from an EMBL/GenBank/DDBJ whole genome shotgun (WGS) entry which is preliminary data.</text>
</comment>
<keyword evidence="6" id="KW-0411">Iron-sulfur</keyword>
<keyword evidence="2" id="KW-0004">4Fe-4S</keyword>
<proteinExistence type="predicted"/>
<dbReference type="GO" id="GO:0051539">
    <property type="term" value="F:4 iron, 4 sulfur cluster binding"/>
    <property type="evidence" value="ECO:0007669"/>
    <property type="project" value="UniProtKB-KW"/>
</dbReference>
<evidence type="ECO:0000256" key="6">
    <source>
        <dbReference type="ARBA" id="ARBA00023014"/>
    </source>
</evidence>
<evidence type="ECO:0000256" key="5">
    <source>
        <dbReference type="ARBA" id="ARBA00023004"/>
    </source>
</evidence>
<keyword evidence="4" id="KW-0479">Metal-binding</keyword>
<sequence>MEITTSIIPGLNDDEECLREIAGKIREIGDIPWHVTQHYPDYKAFEVGLYPGRTPVETLENAWKIGKREGLNYVYAGNVPSHRYENTYCPTCGELLIRRLGFDVIDYKITRKKRCPRCGEEIPIVGSYLRG</sequence>
<evidence type="ECO:0000256" key="1">
    <source>
        <dbReference type="ARBA" id="ARBA00001966"/>
    </source>
</evidence>
<dbReference type="PANTHER" id="PTHR30352:SF5">
    <property type="entry name" value="PYRUVATE FORMATE-LYASE 1-ACTIVATING ENZYME"/>
    <property type="match status" value="1"/>
</dbReference>
<reference evidence="7 8" key="1">
    <citation type="journal article" date="2019" name="Nat. Microbiol.">
        <title>Wide diversity of methane and short-chain alkane metabolisms in uncultured archaea.</title>
        <authorList>
            <person name="Borrel G."/>
            <person name="Adam P.S."/>
            <person name="McKay L.J."/>
            <person name="Chen L.X."/>
            <person name="Sierra-Garcia I.N."/>
            <person name="Sieber C.M."/>
            <person name="Letourneur Q."/>
            <person name="Ghozlane A."/>
            <person name="Andersen G.L."/>
            <person name="Li W.J."/>
            <person name="Hallam S.J."/>
            <person name="Muyzer G."/>
            <person name="de Oliveira V.M."/>
            <person name="Inskeep W.P."/>
            <person name="Banfield J.F."/>
            <person name="Gribaldo S."/>
        </authorList>
    </citation>
    <scope>NUCLEOTIDE SEQUENCE [LARGE SCALE GENOMIC DNA]</scope>
    <source>
        <strain evidence="7">NM1b</strain>
    </source>
</reference>
<protein>
    <recommendedName>
        <fullName evidence="9">AmmeMemoRadiSam system radical SAM enzyme</fullName>
    </recommendedName>
</protein>
<comment type="cofactor">
    <cofactor evidence="1">
        <name>[4Fe-4S] cluster</name>
        <dbReference type="ChEBI" id="CHEBI:49883"/>
    </cofactor>
</comment>